<dbReference type="AlphaFoldDB" id="A0A0H5DSK6"/>
<dbReference type="SUPFAM" id="SSF50341">
    <property type="entry name" value="CheW-like"/>
    <property type="match status" value="1"/>
</dbReference>
<proteinExistence type="predicted"/>
<dbReference type="InterPro" id="IPR002545">
    <property type="entry name" value="CheW-lke_dom"/>
</dbReference>
<dbReference type="PANTHER" id="PTHR22617">
    <property type="entry name" value="CHEMOTAXIS SENSOR HISTIDINE KINASE-RELATED"/>
    <property type="match status" value="1"/>
</dbReference>
<evidence type="ECO:0000259" key="1">
    <source>
        <dbReference type="PROSITE" id="PS50851"/>
    </source>
</evidence>
<accession>A0A0H5DSK6</accession>
<dbReference type="Proteomes" id="UP000220251">
    <property type="component" value="Unassembled WGS sequence"/>
</dbReference>
<dbReference type="Gene3D" id="2.40.50.180">
    <property type="entry name" value="CheA-289, Domain 4"/>
    <property type="match status" value="1"/>
</dbReference>
<dbReference type="GO" id="GO:0006935">
    <property type="term" value="P:chemotaxis"/>
    <property type="evidence" value="ECO:0007669"/>
    <property type="project" value="InterPro"/>
</dbReference>
<gene>
    <name evidence="2" type="ORF">ELAC_1971</name>
</gene>
<sequence length="154" mass="17748">MDILVFVIDSQQFALELAAVRKVISMVKVTHQPHPKNHMMGIINFHGEVVPVFNCRSLLGLRQKEIELTDQLIICVIADQLSAFWVDRVEEIAQIPNQELSSLQESKSKEDAWRWIVNDLHQVTLLFNLSKLLESDAHRLPAREQLMDARIAKR</sequence>
<protein>
    <submittedName>
        <fullName evidence="2">Chemotaxis signal transduction protein</fullName>
    </submittedName>
</protein>
<organism evidence="2 3">
    <name type="scientific">Estrella lausannensis</name>
    <dbReference type="NCBI Taxonomy" id="483423"/>
    <lineage>
        <taxon>Bacteria</taxon>
        <taxon>Pseudomonadati</taxon>
        <taxon>Chlamydiota</taxon>
        <taxon>Chlamydiia</taxon>
        <taxon>Parachlamydiales</taxon>
        <taxon>Candidatus Criblamydiaceae</taxon>
        <taxon>Estrella</taxon>
    </lineage>
</organism>
<dbReference type="GO" id="GO:0007165">
    <property type="term" value="P:signal transduction"/>
    <property type="evidence" value="ECO:0007669"/>
    <property type="project" value="InterPro"/>
</dbReference>
<name>A0A0H5DSK6_9BACT</name>
<dbReference type="SMART" id="SM00260">
    <property type="entry name" value="CheW"/>
    <property type="match status" value="1"/>
</dbReference>
<dbReference type="OrthoDB" id="9794382at2"/>
<feature type="domain" description="CheW-like" evidence="1">
    <location>
        <begin position="1"/>
        <end position="138"/>
    </location>
</feature>
<dbReference type="InterPro" id="IPR039315">
    <property type="entry name" value="CheW"/>
</dbReference>
<evidence type="ECO:0000313" key="3">
    <source>
        <dbReference type="Proteomes" id="UP000220251"/>
    </source>
</evidence>
<dbReference type="EMBL" id="CWGJ01000027">
    <property type="protein sequence ID" value="CRX39293.1"/>
    <property type="molecule type" value="Genomic_DNA"/>
</dbReference>
<keyword evidence="3" id="KW-1185">Reference proteome</keyword>
<dbReference type="PANTHER" id="PTHR22617:SF23">
    <property type="entry name" value="CHEMOTAXIS PROTEIN CHEW"/>
    <property type="match status" value="1"/>
</dbReference>
<dbReference type="Pfam" id="PF01584">
    <property type="entry name" value="CheW"/>
    <property type="match status" value="1"/>
</dbReference>
<reference evidence="3" key="1">
    <citation type="submission" date="2015-06" db="EMBL/GenBank/DDBJ databases">
        <authorList>
            <person name="Bertelli C."/>
        </authorList>
    </citation>
    <scope>NUCLEOTIDE SEQUENCE [LARGE SCALE GENOMIC DNA]</scope>
    <source>
        <strain evidence="3">CRIB-30</strain>
    </source>
</reference>
<dbReference type="GO" id="GO:0005829">
    <property type="term" value="C:cytosol"/>
    <property type="evidence" value="ECO:0007669"/>
    <property type="project" value="TreeGrafter"/>
</dbReference>
<dbReference type="InterPro" id="IPR036061">
    <property type="entry name" value="CheW-like_dom_sf"/>
</dbReference>
<dbReference type="PROSITE" id="PS50851">
    <property type="entry name" value="CHEW"/>
    <property type="match status" value="1"/>
</dbReference>
<dbReference type="RefSeq" id="WP_143406498.1">
    <property type="nucleotide sequence ID" value="NZ_CWGJ01000027.1"/>
</dbReference>
<dbReference type="Gene3D" id="2.30.30.40">
    <property type="entry name" value="SH3 Domains"/>
    <property type="match status" value="1"/>
</dbReference>
<evidence type="ECO:0000313" key="2">
    <source>
        <dbReference type="EMBL" id="CRX39293.1"/>
    </source>
</evidence>